<dbReference type="InterPro" id="IPR000111">
    <property type="entry name" value="Glyco_hydro_27/36_CS"/>
</dbReference>
<accession>A0ABW0QZS8</accession>
<dbReference type="Proteomes" id="UP001596108">
    <property type="component" value="Unassembled WGS sequence"/>
</dbReference>
<keyword evidence="9" id="KW-1185">Reference proteome</keyword>
<dbReference type="PANTHER" id="PTHR11452">
    <property type="entry name" value="ALPHA-GALACTOSIDASE/ALPHA-N-ACETYLGALACTOSAMINIDASE"/>
    <property type="match status" value="1"/>
</dbReference>
<dbReference type="Pfam" id="PF17801">
    <property type="entry name" value="Melibiase_C"/>
    <property type="match status" value="1"/>
</dbReference>
<comment type="caution">
    <text evidence="8">The sequence shown here is derived from an EMBL/GenBank/DDBJ whole genome shotgun (WGS) entry which is preliminary data.</text>
</comment>
<dbReference type="InterPro" id="IPR013785">
    <property type="entry name" value="Aldolase_TIM"/>
</dbReference>
<dbReference type="RefSeq" id="WP_378112426.1">
    <property type="nucleotide sequence ID" value="NZ_JBHSNC010000042.1"/>
</dbReference>
<evidence type="ECO:0000313" key="9">
    <source>
        <dbReference type="Proteomes" id="UP001596108"/>
    </source>
</evidence>
<comment type="similarity">
    <text evidence="1">Belongs to the glycosyl hydrolase 36 family.</text>
</comment>
<feature type="domain" description="Alpha galactosidase C-terminal" evidence="7">
    <location>
        <begin position="340"/>
        <end position="412"/>
    </location>
</feature>
<dbReference type="GO" id="GO:0016798">
    <property type="term" value="F:hydrolase activity, acting on glycosyl bonds"/>
    <property type="evidence" value="ECO:0007669"/>
    <property type="project" value="UniProtKB-KW"/>
</dbReference>
<evidence type="ECO:0000256" key="1">
    <source>
        <dbReference type="ARBA" id="ARBA00006202"/>
    </source>
</evidence>
<evidence type="ECO:0000256" key="3">
    <source>
        <dbReference type="ARBA" id="ARBA00022729"/>
    </source>
</evidence>
<evidence type="ECO:0000313" key="8">
    <source>
        <dbReference type="EMBL" id="MFC5530489.1"/>
    </source>
</evidence>
<evidence type="ECO:0000259" key="7">
    <source>
        <dbReference type="Pfam" id="PF17801"/>
    </source>
</evidence>
<dbReference type="CDD" id="cd14792">
    <property type="entry name" value="GH27"/>
    <property type="match status" value="1"/>
</dbReference>
<evidence type="ECO:0000256" key="6">
    <source>
        <dbReference type="RuleBase" id="RU361168"/>
    </source>
</evidence>
<dbReference type="EMBL" id="JBHSNC010000042">
    <property type="protein sequence ID" value="MFC5530489.1"/>
    <property type="molecule type" value="Genomic_DNA"/>
</dbReference>
<gene>
    <name evidence="8" type="ORF">ACFPQ4_13715</name>
</gene>
<keyword evidence="6" id="KW-1015">Disulfide bond</keyword>
<evidence type="ECO:0000256" key="4">
    <source>
        <dbReference type="ARBA" id="ARBA00022801"/>
    </source>
</evidence>
<comment type="catalytic activity">
    <reaction evidence="6">
        <text>Hydrolysis of terminal, non-reducing alpha-D-galactose residues in alpha-D-galactosides, including galactose oligosaccharides, galactomannans and galactolipids.</text>
        <dbReference type="EC" id="3.2.1.22"/>
    </reaction>
</comment>
<comment type="similarity">
    <text evidence="2 6">Belongs to the glycosyl hydrolase 27 family.</text>
</comment>
<dbReference type="SUPFAM" id="SSF51011">
    <property type="entry name" value="Glycosyl hydrolase domain"/>
    <property type="match status" value="1"/>
</dbReference>
<dbReference type="InterPro" id="IPR041233">
    <property type="entry name" value="Melibiase_C"/>
</dbReference>
<sequence>MKLLAEARGAWFNQISVTPQDNPERKRRIGMNQDKLLGLKPAMGWNSWNTFTWDINERLIRDIADLFVSEGFKDAGYEYIVIDDCWSLKERDSDGNLVADPAKFPSGMKALADYIHDKGLKFGMYSCVGTHTCAGYPGSFEHEFQDALRFAEWGVDYLKYDYCFKPRQVSGELMYKRMSLALKNAGRDILFSACNWGEDNVYKWIRESGAHMYRSTGDIRDNWDSIKELTLSQLDQQCYTGSFCHNDMDMLIVGMYGGSNNDYIGSSGGCTDTEYKTHFALWSMMGSPLMMGCDIRKATPFTKRILTNPDLIAINQDIEARGAYRIKPEPNWFHSQDVFMLVKVLTDGDLAIGFFNLSDNEREIPLLFWDMGLPYAAGYALSLYDCWEHKELGLFKERFSPTVPAHDCLVVRAKLVRSDSASNAI</sequence>
<dbReference type="PANTHER" id="PTHR11452:SF75">
    <property type="entry name" value="ALPHA-GALACTOSIDASE MEL1"/>
    <property type="match status" value="1"/>
</dbReference>
<dbReference type="Gene3D" id="2.60.40.1180">
    <property type="entry name" value="Golgi alpha-mannosidase II"/>
    <property type="match status" value="1"/>
</dbReference>
<dbReference type="PRINTS" id="PR00740">
    <property type="entry name" value="GLHYDRLASE27"/>
</dbReference>
<proteinExistence type="inferred from homology"/>
<name>A0ABW0QZS8_9BACL</name>
<keyword evidence="4 6" id="KW-0378">Hydrolase</keyword>
<dbReference type="InterPro" id="IPR017853">
    <property type="entry name" value="GH"/>
</dbReference>
<keyword evidence="3" id="KW-0732">Signal</keyword>
<dbReference type="InterPro" id="IPR002241">
    <property type="entry name" value="Glyco_hydro_27"/>
</dbReference>
<dbReference type="PROSITE" id="PS00512">
    <property type="entry name" value="ALPHA_GALACTOSIDASE"/>
    <property type="match status" value="1"/>
</dbReference>
<dbReference type="InterPro" id="IPR013780">
    <property type="entry name" value="Glyco_hydro_b"/>
</dbReference>
<dbReference type="SUPFAM" id="SSF51445">
    <property type="entry name" value="(Trans)glycosidases"/>
    <property type="match status" value="1"/>
</dbReference>
<evidence type="ECO:0000256" key="5">
    <source>
        <dbReference type="ARBA" id="ARBA00023295"/>
    </source>
</evidence>
<reference evidence="9" key="1">
    <citation type="journal article" date="2019" name="Int. J. Syst. Evol. Microbiol.">
        <title>The Global Catalogue of Microorganisms (GCM) 10K type strain sequencing project: providing services to taxonomists for standard genome sequencing and annotation.</title>
        <authorList>
            <consortium name="The Broad Institute Genomics Platform"/>
            <consortium name="The Broad Institute Genome Sequencing Center for Infectious Disease"/>
            <person name="Wu L."/>
            <person name="Ma J."/>
        </authorList>
    </citation>
    <scope>NUCLEOTIDE SEQUENCE [LARGE SCALE GENOMIC DNA]</scope>
    <source>
        <strain evidence="9">CGMCC 1.18578</strain>
    </source>
</reference>
<keyword evidence="5 6" id="KW-0326">Glycosidase</keyword>
<organism evidence="8 9">
    <name type="scientific">Cohnella yongneupensis</name>
    <dbReference type="NCBI Taxonomy" id="425006"/>
    <lineage>
        <taxon>Bacteria</taxon>
        <taxon>Bacillati</taxon>
        <taxon>Bacillota</taxon>
        <taxon>Bacilli</taxon>
        <taxon>Bacillales</taxon>
        <taxon>Paenibacillaceae</taxon>
        <taxon>Cohnella</taxon>
    </lineage>
</organism>
<protein>
    <recommendedName>
        <fullName evidence="6">Alpha-galactosidase</fullName>
        <ecNumber evidence="6">3.2.1.22</ecNumber>
    </recommendedName>
    <alternativeName>
        <fullName evidence="6">Melibiase</fullName>
    </alternativeName>
</protein>
<dbReference type="Pfam" id="PF16499">
    <property type="entry name" value="Melibiase_2"/>
    <property type="match status" value="1"/>
</dbReference>
<dbReference type="Gene3D" id="3.20.20.70">
    <property type="entry name" value="Aldolase class I"/>
    <property type="match status" value="1"/>
</dbReference>
<evidence type="ECO:0000256" key="2">
    <source>
        <dbReference type="ARBA" id="ARBA00009743"/>
    </source>
</evidence>
<dbReference type="EC" id="3.2.1.22" evidence="6"/>